<dbReference type="Proteomes" id="UP001321479">
    <property type="component" value="Segment"/>
</dbReference>
<feature type="domain" description="Bro-N" evidence="2">
    <location>
        <begin position="142"/>
        <end position="257"/>
    </location>
</feature>
<dbReference type="EMBL" id="AP024483">
    <property type="protein sequence ID" value="BCS83741.1"/>
    <property type="molecule type" value="Genomic_DNA"/>
</dbReference>
<accession>A0ABM7NUJ4</accession>
<proteinExistence type="predicted"/>
<evidence type="ECO:0000313" key="4">
    <source>
        <dbReference type="Proteomes" id="UP001321479"/>
    </source>
</evidence>
<evidence type="ECO:0000256" key="1">
    <source>
        <dbReference type="SAM" id="MobiDB-lite"/>
    </source>
</evidence>
<evidence type="ECO:0000259" key="2">
    <source>
        <dbReference type="PROSITE" id="PS51750"/>
    </source>
</evidence>
<keyword evidence="4" id="KW-1185">Reference proteome</keyword>
<protein>
    <recommendedName>
        <fullName evidence="2">Bro-N domain-containing protein</fullName>
    </recommendedName>
</protein>
<name>A0ABM7NUJ4_9VIRU</name>
<dbReference type="GeneID" id="80558946"/>
<sequence>MDTLTKIKIVGKEYYHTDDILKLKIQEFKKCTNGRQLVGKIKIEEKDYIYAANKNGKWIKTNGNSRKFDKVFIKVSWLEEYVNNSNNEYSEEENENSDSENEEENNDSENEEEINDLENKEIITMAPGIIKLTKKEKIKDDKNKIIEIEVRGTRDPKNIYFKASDVSKGFNLLNLCDILTKKNTKYEEGKDYKYFYLENTPNNLRGNKKIKDKKPLKRIFLTYEGLIRVMYVSRSNRASKFLYWATETLFTAHLGTKEQKTMLCSKLMGINAEIVKEVFNKTSSTLPVCYLFTIGKVKDLRATLDIDKKYDDESTVAKLGETIDLTRRIDEHIETFGKMPGAKLCLKWYNYLDPQFTSKAETELKTTFKKMNFTMEHPDHKEIIIFSKVDTKTVIDQFDNVSRKYTGHITEISNKLTDMNHEIEKLKLQHSMEINKLTLEKRIMELEMKDELKTKNKIIDDKDKIIAKKNKIIKEKDEIIHKQIKKISNLEKKLI</sequence>
<dbReference type="PROSITE" id="PS51750">
    <property type="entry name" value="BRO_N"/>
    <property type="match status" value="1"/>
</dbReference>
<feature type="region of interest" description="Disordered" evidence="1">
    <location>
        <begin position="86"/>
        <end position="117"/>
    </location>
</feature>
<reference evidence="3 4" key="1">
    <citation type="submission" date="2021-02" db="EMBL/GenBank/DDBJ databases">
        <title>Cotonvirus japonicus, which uses Golgi apparatus of host cells for its virion factory, phylogenetically links tailed tupanvirus and icosahedral mimivirus.</title>
        <authorList>
            <person name="Takahashi H."/>
            <person name="Fukaya S."/>
            <person name="Song C."/>
            <person name="Murata K."/>
            <person name="Takemura M."/>
        </authorList>
    </citation>
    <scope>NUCLEOTIDE SEQUENCE [LARGE SCALE GENOMIC DNA]</scope>
</reference>
<dbReference type="RefSeq" id="YP_010842349.1">
    <property type="nucleotide sequence ID" value="NC_079139.1"/>
</dbReference>
<evidence type="ECO:0000313" key="3">
    <source>
        <dbReference type="EMBL" id="BCS83741.1"/>
    </source>
</evidence>
<organism evidence="3 4">
    <name type="scientific">Cotonvirus japonicus</name>
    <dbReference type="NCBI Taxonomy" id="2811091"/>
    <lineage>
        <taxon>Viruses</taxon>
        <taxon>Varidnaviria</taxon>
        <taxon>Bamfordvirae</taxon>
        <taxon>Nucleocytoviricota</taxon>
        <taxon>Megaviricetes</taxon>
        <taxon>Imitervirales</taxon>
        <taxon>Mimiviridae</taxon>
        <taxon>Megamimivirinae</taxon>
        <taxon>Cotonvirus</taxon>
        <taxon>Cotonvirus japonicum</taxon>
    </lineage>
</organism>
<dbReference type="InterPro" id="IPR003497">
    <property type="entry name" value="BRO_N_domain"/>
</dbReference>
<feature type="compositionally biased region" description="Acidic residues" evidence="1">
    <location>
        <begin position="89"/>
        <end position="116"/>
    </location>
</feature>